<dbReference type="SUPFAM" id="SSF47954">
    <property type="entry name" value="Cyclin-like"/>
    <property type="match status" value="1"/>
</dbReference>
<comment type="similarity">
    <text evidence="1">Belongs to the cyclin family. Cyclin D subfamily.</text>
</comment>
<dbReference type="Pfam" id="PF00134">
    <property type="entry name" value="Cyclin_N"/>
    <property type="match status" value="1"/>
</dbReference>
<name>A0ABD3KPR5_EUCGL</name>
<comment type="caution">
    <text evidence="7">The sequence shown here is derived from an EMBL/GenBank/DDBJ whole genome shotgun (WGS) entry which is preliminary data.</text>
</comment>
<evidence type="ECO:0000256" key="5">
    <source>
        <dbReference type="RuleBase" id="RU000383"/>
    </source>
</evidence>
<dbReference type="InterPro" id="IPR013763">
    <property type="entry name" value="Cyclin-like_dom"/>
</dbReference>
<evidence type="ECO:0000313" key="7">
    <source>
        <dbReference type="EMBL" id="KAL3741054.1"/>
    </source>
</evidence>
<accession>A0ABD3KPR5</accession>
<dbReference type="InterPro" id="IPR004367">
    <property type="entry name" value="Cyclin_C-dom"/>
</dbReference>
<dbReference type="Gene3D" id="1.10.472.10">
    <property type="entry name" value="Cyclin-like"/>
    <property type="match status" value="2"/>
</dbReference>
<gene>
    <name evidence="7" type="ORF">ACJRO7_022211</name>
</gene>
<keyword evidence="2" id="KW-0132">Cell division</keyword>
<evidence type="ECO:0000256" key="2">
    <source>
        <dbReference type="ARBA" id="ARBA00022618"/>
    </source>
</evidence>
<proteinExistence type="inferred from homology"/>
<dbReference type="InterPro" id="IPR006671">
    <property type="entry name" value="Cyclin_N"/>
</dbReference>
<dbReference type="PANTHER" id="PTHR10177">
    <property type="entry name" value="CYCLINS"/>
    <property type="match status" value="1"/>
</dbReference>
<evidence type="ECO:0000259" key="6">
    <source>
        <dbReference type="SMART" id="SM00385"/>
    </source>
</evidence>
<evidence type="ECO:0000256" key="3">
    <source>
        <dbReference type="ARBA" id="ARBA00023127"/>
    </source>
</evidence>
<reference evidence="7 8" key="1">
    <citation type="submission" date="2024-11" db="EMBL/GenBank/DDBJ databases">
        <title>Chromosome-level genome assembly of Eucalyptus globulus Labill. provides insights into its genome evolution.</title>
        <authorList>
            <person name="Li X."/>
        </authorList>
    </citation>
    <scope>NUCLEOTIDE SEQUENCE [LARGE SCALE GENOMIC DNA]</scope>
    <source>
        <strain evidence="7">CL2024</strain>
        <tissue evidence="7">Fresh tender leaves</tissue>
    </source>
</reference>
<keyword evidence="3 5" id="KW-0195">Cyclin</keyword>
<dbReference type="Pfam" id="PF02984">
    <property type="entry name" value="Cyclin_C"/>
    <property type="match status" value="1"/>
</dbReference>
<organism evidence="7 8">
    <name type="scientific">Eucalyptus globulus</name>
    <name type="common">Tasmanian blue gum</name>
    <dbReference type="NCBI Taxonomy" id="34317"/>
    <lineage>
        <taxon>Eukaryota</taxon>
        <taxon>Viridiplantae</taxon>
        <taxon>Streptophyta</taxon>
        <taxon>Embryophyta</taxon>
        <taxon>Tracheophyta</taxon>
        <taxon>Spermatophyta</taxon>
        <taxon>Magnoliopsida</taxon>
        <taxon>eudicotyledons</taxon>
        <taxon>Gunneridae</taxon>
        <taxon>Pentapetalae</taxon>
        <taxon>rosids</taxon>
        <taxon>malvids</taxon>
        <taxon>Myrtales</taxon>
        <taxon>Myrtaceae</taxon>
        <taxon>Myrtoideae</taxon>
        <taxon>Eucalypteae</taxon>
        <taxon>Eucalyptus</taxon>
    </lineage>
</organism>
<dbReference type="InterPro" id="IPR039361">
    <property type="entry name" value="Cyclin"/>
</dbReference>
<evidence type="ECO:0000256" key="4">
    <source>
        <dbReference type="ARBA" id="ARBA00023306"/>
    </source>
</evidence>
<evidence type="ECO:0000313" key="8">
    <source>
        <dbReference type="Proteomes" id="UP001634007"/>
    </source>
</evidence>
<dbReference type="GO" id="GO:0051301">
    <property type="term" value="P:cell division"/>
    <property type="evidence" value="ECO:0007669"/>
    <property type="project" value="UniProtKB-KW"/>
</dbReference>
<sequence>MCDSPNLHCNEQHWFMEEQSKEQSDQESSPFLHYQFMKQEKLAEGGGGGEAEEDDELELQSLLSREERAHSEPLFCSYRDRLQEDSALDRSRREAIKWTHRVCQRYAFSCITEILSVDYFDRLLANIRIAEMKPWMVQLVAVACLSLAAKVNETHVPTLSAFQVEGPNYMFEPKTVQRMELLVLSKLEWRMNPVAPFSFLNHIIGRLHFRTSSQMDRFMTLFEFSLLALISDSRFIRHRPSVIAAAVSCRSMEKMQYEGSQIGCFLNALSNSLEWSEVGRMFEECYELVGELQFKGAHVNCH</sequence>
<dbReference type="CDD" id="cd20543">
    <property type="entry name" value="CYCLIN_AtCycD-like_rpt1"/>
    <property type="match status" value="1"/>
</dbReference>
<protein>
    <recommendedName>
        <fullName evidence="6">Cyclin-like domain-containing protein</fullName>
    </recommendedName>
</protein>
<dbReference type="SMART" id="SM00385">
    <property type="entry name" value="CYCLIN"/>
    <property type="match status" value="1"/>
</dbReference>
<dbReference type="FunFam" id="1.10.472.10:FF:000060">
    <property type="entry name" value="D6-type cyclin"/>
    <property type="match status" value="1"/>
</dbReference>
<keyword evidence="4" id="KW-0131">Cell cycle</keyword>
<dbReference type="EMBL" id="JBJKBG010000005">
    <property type="protein sequence ID" value="KAL3741054.1"/>
    <property type="molecule type" value="Genomic_DNA"/>
</dbReference>
<keyword evidence="8" id="KW-1185">Reference proteome</keyword>
<dbReference type="InterPro" id="IPR036915">
    <property type="entry name" value="Cyclin-like_sf"/>
</dbReference>
<feature type="domain" description="Cyclin-like" evidence="6">
    <location>
        <begin position="97"/>
        <end position="185"/>
    </location>
</feature>
<evidence type="ECO:0000256" key="1">
    <source>
        <dbReference type="ARBA" id="ARBA00009065"/>
    </source>
</evidence>
<dbReference type="AlphaFoldDB" id="A0ABD3KPR5"/>
<dbReference type="Proteomes" id="UP001634007">
    <property type="component" value="Unassembled WGS sequence"/>
</dbReference>